<evidence type="ECO:0000256" key="1">
    <source>
        <dbReference type="SAM" id="MobiDB-lite"/>
    </source>
</evidence>
<accession>A0A0F9JX57</accession>
<organism evidence="2">
    <name type="scientific">marine sediment metagenome</name>
    <dbReference type="NCBI Taxonomy" id="412755"/>
    <lineage>
        <taxon>unclassified sequences</taxon>
        <taxon>metagenomes</taxon>
        <taxon>ecological metagenomes</taxon>
    </lineage>
</organism>
<protein>
    <submittedName>
        <fullName evidence="2">Uncharacterized protein</fullName>
    </submittedName>
</protein>
<sequence>MDVGDKRIIGLEAQIDILESLLSGLNADIGVGIETPEIKLIRRTLCAAMQNHARELNEKDQAAKDDRDDMKMEEERGG</sequence>
<reference evidence="2" key="1">
    <citation type="journal article" date="2015" name="Nature">
        <title>Complex archaea that bridge the gap between prokaryotes and eukaryotes.</title>
        <authorList>
            <person name="Spang A."/>
            <person name="Saw J.H."/>
            <person name="Jorgensen S.L."/>
            <person name="Zaremba-Niedzwiedzka K."/>
            <person name="Martijn J."/>
            <person name="Lind A.E."/>
            <person name="van Eijk R."/>
            <person name="Schleper C."/>
            <person name="Guy L."/>
            <person name="Ettema T.J."/>
        </authorList>
    </citation>
    <scope>NUCLEOTIDE SEQUENCE</scope>
</reference>
<proteinExistence type="predicted"/>
<evidence type="ECO:0000313" key="2">
    <source>
        <dbReference type="EMBL" id="KKM74384.1"/>
    </source>
</evidence>
<dbReference type="EMBL" id="LAZR01009148">
    <property type="protein sequence ID" value="KKM74384.1"/>
    <property type="molecule type" value="Genomic_DNA"/>
</dbReference>
<comment type="caution">
    <text evidence="2">The sequence shown here is derived from an EMBL/GenBank/DDBJ whole genome shotgun (WGS) entry which is preliminary data.</text>
</comment>
<name>A0A0F9JX57_9ZZZZ</name>
<feature type="region of interest" description="Disordered" evidence="1">
    <location>
        <begin position="53"/>
        <end position="78"/>
    </location>
</feature>
<dbReference type="AlphaFoldDB" id="A0A0F9JX57"/>
<gene>
    <name evidence="2" type="ORF">LCGC14_1400810</name>
</gene>